<proteinExistence type="predicted"/>
<gene>
    <name evidence="1" type="ORF">N7472_002213</name>
</gene>
<comment type="caution">
    <text evidence="1">The sequence shown here is derived from an EMBL/GenBank/DDBJ whole genome shotgun (WGS) entry which is preliminary data.</text>
</comment>
<protein>
    <submittedName>
        <fullName evidence="1">Uncharacterized protein</fullName>
    </submittedName>
</protein>
<evidence type="ECO:0000313" key="1">
    <source>
        <dbReference type="EMBL" id="KAJ5205765.1"/>
    </source>
</evidence>
<name>A0A9W9MQV3_9EURO</name>
<dbReference type="Proteomes" id="UP001150879">
    <property type="component" value="Unassembled WGS sequence"/>
</dbReference>
<dbReference type="OrthoDB" id="4509244at2759"/>
<dbReference type="EMBL" id="JAPQKP010000002">
    <property type="protein sequence ID" value="KAJ5205765.1"/>
    <property type="molecule type" value="Genomic_DNA"/>
</dbReference>
<dbReference type="AlphaFoldDB" id="A0A9W9MQV3"/>
<organism evidence="1 2">
    <name type="scientific">Penicillium cf. griseofulvum</name>
    <dbReference type="NCBI Taxonomy" id="2972120"/>
    <lineage>
        <taxon>Eukaryota</taxon>
        <taxon>Fungi</taxon>
        <taxon>Dikarya</taxon>
        <taxon>Ascomycota</taxon>
        <taxon>Pezizomycotina</taxon>
        <taxon>Eurotiomycetes</taxon>
        <taxon>Eurotiomycetidae</taxon>
        <taxon>Eurotiales</taxon>
        <taxon>Aspergillaceae</taxon>
        <taxon>Penicillium</taxon>
    </lineage>
</organism>
<keyword evidence="2" id="KW-1185">Reference proteome</keyword>
<sequence>MANQGSLLVYLQQAPPSIVLVDAGQSKSNITNANYGLNESRSLDDWADFNIPNRHPATIWPAAQSDSDGL</sequence>
<evidence type="ECO:0000313" key="2">
    <source>
        <dbReference type="Proteomes" id="UP001150879"/>
    </source>
</evidence>
<reference evidence="1" key="1">
    <citation type="submission" date="2022-11" db="EMBL/GenBank/DDBJ databases">
        <authorList>
            <person name="Petersen C."/>
        </authorList>
    </citation>
    <scope>NUCLEOTIDE SEQUENCE</scope>
    <source>
        <strain evidence="1">IBT 16849</strain>
    </source>
</reference>
<reference evidence="1" key="2">
    <citation type="journal article" date="2023" name="IMA Fungus">
        <title>Comparative genomic study of the Penicillium genus elucidates a diverse pangenome and 15 lateral gene transfer events.</title>
        <authorList>
            <person name="Petersen C."/>
            <person name="Sorensen T."/>
            <person name="Nielsen M.R."/>
            <person name="Sondergaard T.E."/>
            <person name="Sorensen J.L."/>
            <person name="Fitzpatrick D.A."/>
            <person name="Frisvad J.C."/>
            <person name="Nielsen K.L."/>
        </authorList>
    </citation>
    <scope>NUCLEOTIDE SEQUENCE</scope>
    <source>
        <strain evidence="1">IBT 16849</strain>
    </source>
</reference>
<accession>A0A9W9MQV3</accession>